<dbReference type="Pfam" id="PF01551">
    <property type="entry name" value="Peptidase_M23"/>
    <property type="match status" value="1"/>
</dbReference>
<evidence type="ECO:0000313" key="2">
    <source>
        <dbReference type="EMBL" id="AGG66268.1"/>
    </source>
</evidence>
<evidence type="ECO:0000313" key="3">
    <source>
        <dbReference type="Proteomes" id="UP000011760"/>
    </source>
</evidence>
<name>M1UY10_9CORY</name>
<dbReference type="eggNOG" id="COG0739">
    <property type="taxonomic scope" value="Bacteria"/>
</dbReference>
<sequence>MNLANVIFRRRFQAVCGNDWKQAKLQEHTRGGKHRKQTTSQVTRGRVAFVAVATGAVSTAGAGGAVTAQTSEPAVEVDYQLAANDVAPVGSSAPQILSIAEFKPVVNLGEQITKTIQYNADRIQADLDARGPSVVKPAEGSYTSGFGARWGTNHNGIDIANAIGTPILAAMDGTVIDAGPASGFGNWVRLQHADGTITVYGHMETVEVTVGQTVKAGDRIAGMGSRGFSTGSHLHFEVYPQGGGAIDPAPWLAERGITL</sequence>
<dbReference type="SUPFAM" id="SSF51261">
    <property type="entry name" value="Duplicated hybrid motif"/>
    <property type="match status" value="1"/>
</dbReference>
<keyword evidence="3" id="KW-1185">Reference proteome</keyword>
<dbReference type="STRING" id="1121353.H924_04110"/>
<dbReference type="PANTHER" id="PTHR21666">
    <property type="entry name" value="PEPTIDASE-RELATED"/>
    <property type="match status" value="1"/>
</dbReference>
<protein>
    <submittedName>
        <fullName evidence="2">Protein related to metalloendopeptidase</fullName>
    </submittedName>
</protein>
<dbReference type="InterPro" id="IPR011055">
    <property type="entry name" value="Dup_hybrid_motif"/>
</dbReference>
<reference evidence="2 3" key="1">
    <citation type="submission" date="2013-02" db="EMBL/GenBank/DDBJ databases">
        <title>The complete genome sequence of Corynebacterium callunae DSM 20147.</title>
        <authorList>
            <person name="Ruckert C."/>
            <person name="Albersmeier A."/>
            <person name="Kalinowski J."/>
        </authorList>
    </citation>
    <scope>NUCLEOTIDE SEQUENCE [LARGE SCALE GENOMIC DNA]</scope>
    <source>
        <strain evidence="2 3">DSM 20147</strain>
    </source>
</reference>
<dbReference type="Gene3D" id="2.70.70.10">
    <property type="entry name" value="Glucose Permease (Domain IIA)"/>
    <property type="match status" value="1"/>
</dbReference>
<feature type="domain" description="M23ase beta-sheet core" evidence="1">
    <location>
        <begin position="153"/>
        <end position="248"/>
    </location>
</feature>
<dbReference type="EMBL" id="CP004354">
    <property type="protein sequence ID" value="AGG66268.1"/>
    <property type="molecule type" value="Genomic_DNA"/>
</dbReference>
<dbReference type="InterPro" id="IPR016047">
    <property type="entry name" value="M23ase_b-sheet_dom"/>
</dbReference>
<dbReference type="Proteomes" id="UP000011760">
    <property type="component" value="Chromosome"/>
</dbReference>
<dbReference type="HOGENOM" id="CLU_029425_3_3_11"/>
<evidence type="ECO:0000259" key="1">
    <source>
        <dbReference type="Pfam" id="PF01551"/>
    </source>
</evidence>
<gene>
    <name evidence="2" type="ORF">H924_04110</name>
</gene>
<dbReference type="KEGG" id="ccn:H924_04110"/>
<proteinExistence type="predicted"/>
<dbReference type="AlphaFoldDB" id="M1UY10"/>
<dbReference type="PANTHER" id="PTHR21666:SF270">
    <property type="entry name" value="MUREIN HYDROLASE ACTIVATOR ENVC"/>
    <property type="match status" value="1"/>
</dbReference>
<organism evidence="2 3">
    <name type="scientific">Corynebacterium callunae DSM 20147</name>
    <dbReference type="NCBI Taxonomy" id="1121353"/>
    <lineage>
        <taxon>Bacteria</taxon>
        <taxon>Bacillati</taxon>
        <taxon>Actinomycetota</taxon>
        <taxon>Actinomycetes</taxon>
        <taxon>Mycobacteriales</taxon>
        <taxon>Corynebacteriaceae</taxon>
        <taxon>Corynebacterium</taxon>
    </lineage>
</organism>
<dbReference type="PATRIC" id="fig|1121353.3.peg.842"/>
<dbReference type="CDD" id="cd12797">
    <property type="entry name" value="M23_peptidase"/>
    <property type="match status" value="1"/>
</dbReference>
<dbReference type="InterPro" id="IPR050570">
    <property type="entry name" value="Cell_wall_metabolism_enzyme"/>
</dbReference>
<accession>M1UY10</accession>
<dbReference type="GO" id="GO:0004222">
    <property type="term" value="F:metalloendopeptidase activity"/>
    <property type="evidence" value="ECO:0007669"/>
    <property type="project" value="TreeGrafter"/>
</dbReference>